<comment type="pathway">
    <text evidence="1">Secondary metabolite biosynthesis; hopanoid biosynthesis.</text>
</comment>
<evidence type="ECO:0000256" key="1">
    <source>
        <dbReference type="ARBA" id="ARBA00004999"/>
    </source>
</evidence>
<dbReference type="SFLD" id="SFLDG01016">
    <property type="entry name" value="Prenyltransferase_Like_2"/>
    <property type="match status" value="1"/>
</dbReference>
<dbReference type="RefSeq" id="WP_211423351.1">
    <property type="nucleotide sequence ID" value="NZ_CP072643.1"/>
</dbReference>
<evidence type="ECO:0000313" key="8">
    <source>
        <dbReference type="Proteomes" id="UP000677668"/>
    </source>
</evidence>
<dbReference type="InterPro" id="IPR006400">
    <property type="entry name" value="Hopene-cyclase"/>
</dbReference>
<protein>
    <submittedName>
        <fullName evidence="7">Squalene--hopene cyclase</fullName>
        <ecNumber evidence="7">5.4.99.17</ecNumber>
    </submittedName>
</protein>
<dbReference type="PANTHER" id="PTHR11764:SF20">
    <property type="entry name" value="LANOSTEROL SYNTHASE"/>
    <property type="match status" value="1"/>
</dbReference>
<feature type="domain" description="Squalene cyclase N-terminal" evidence="6">
    <location>
        <begin position="38"/>
        <end position="328"/>
    </location>
</feature>
<dbReference type="InterPro" id="IPR008930">
    <property type="entry name" value="Terpenoid_cyclase/PrenylTrfase"/>
</dbReference>
<evidence type="ECO:0000256" key="2">
    <source>
        <dbReference type="ARBA" id="ARBA00009755"/>
    </source>
</evidence>
<dbReference type="NCBIfam" id="TIGR01507">
    <property type="entry name" value="hopene_cyclase"/>
    <property type="match status" value="1"/>
</dbReference>
<keyword evidence="4 7" id="KW-0413">Isomerase</keyword>
<reference evidence="7 8" key="1">
    <citation type="submission" date="2021-03" db="EMBL/GenBank/DDBJ databases">
        <title>Genomic and phenotypic characterization of Chloracidobacterium isolates provides evidence for multiple species.</title>
        <authorList>
            <person name="Saini M.K."/>
            <person name="Costas A.M.G."/>
            <person name="Tank M."/>
            <person name="Bryant D.A."/>
        </authorList>
    </citation>
    <scope>NUCLEOTIDE SEQUENCE [LARGE SCALE GENOMIC DNA]</scope>
    <source>
        <strain evidence="7 8">N</strain>
    </source>
</reference>
<dbReference type="Pfam" id="PF13243">
    <property type="entry name" value="SQHop_cyclase_C"/>
    <property type="match status" value="1"/>
</dbReference>
<name>A0ABX8B696_9BACT</name>
<evidence type="ECO:0000256" key="3">
    <source>
        <dbReference type="ARBA" id="ARBA00022737"/>
    </source>
</evidence>
<dbReference type="EC" id="5.4.99.17" evidence="7"/>
<dbReference type="NCBIfam" id="TIGR01787">
    <property type="entry name" value="squalene_cyclas"/>
    <property type="match status" value="1"/>
</dbReference>
<dbReference type="InterPro" id="IPR032696">
    <property type="entry name" value="SQ_cyclase_C"/>
</dbReference>
<dbReference type="PANTHER" id="PTHR11764">
    <property type="entry name" value="TERPENE CYCLASE/MUTASE FAMILY MEMBER"/>
    <property type="match status" value="1"/>
</dbReference>
<organism evidence="7 8">
    <name type="scientific">Chloracidobacterium sp. N</name>
    <dbReference type="NCBI Taxonomy" id="2821540"/>
    <lineage>
        <taxon>Bacteria</taxon>
        <taxon>Pseudomonadati</taxon>
        <taxon>Acidobacteriota</taxon>
        <taxon>Terriglobia</taxon>
        <taxon>Terriglobales</taxon>
        <taxon>Acidobacteriaceae</taxon>
        <taxon>Chloracidobacterium</taxon>
        <taxon>Chloracidobacterium aggregatum</taxon>
    </lineage>
</organism>
<dbReference type="Proteomes" id="UP000677668">
    <property type="component" value="Chromosome 2"/>
</dbReference>
<keyword evidence="8" id="KW-1185">Reference proteome</keyword>
<dbReference type="InterPro" id="IPR032697">
    <property type="entry name" value="SQ_cyclase_N"/>
</dbReference>
<dbReference type="CDD" id="cd02892">
    <property type="entry name" value="SQCY_1"/>
    <property type="match status" value="1"/>
</dbReference>
<proteinExistence type="inferred from homology"/>
<dbReference type="GO" id="GO:0051007">
    <property type="term" value="F:squalene-hopene cyclase activity"/>
    <property type="evidence" value="ECO:0007669"/>
    <property type="project" value="UniProtKB-EC"/>
</dbReference>
<evidence type="ECO:0000313" key="7">
    <source>
        <dbReference type="EMBL" id="QUV95111.1"/>
    </source>
</evidence>
<dbReference type="Gene3D" id="1.50.10.20">
    <property type="match status" value="2"/>
</dbReference>
<comment type="similarity">
    <text evidence="2">Belongs to the terpene cyclase/mutase family.</text>
</comment>
<dbReference type="Pfam" id="PF13249">
    <property type="entry name" value="SQHop_cyclase_N"/>
    <property type="match status" value="1"/>
</dbReference>
<feature type="domain" description="Squalene cyclase C-terminal" evidence="5">
    <location>
        <begin position="337"/>
        <end position="654"/>
    </location>
</feature>
<accession>A0ABX8B696</accession>
<evidence type="ECO:0000256" key="4">
    <source>
        <dbReference type="ARBA" id="ARBA00023235"/>
    </source>
</evidence>
<evidence type="ECO:0000259" key="5">
    <source>
        <dbReference type="Pfam" id="PF13243"/>
    </source>
</evidence>
<dbReference type="SUPFAM" id="SSF48239">
    <property type="entry name" value="Terpenoid cyclases/Protein prenyltransferases"/>
    <property type="match status" value="2"/>
</dbReference>
<dbReference type="InterPro" id="IPR018333">
    <property type="entry name" value="Squalene_cyclase"/>
</dbReference>
<dbReference type="EMBL" id="CP072643">
    <property type="protein sequence ID" value="QUV95111.1"/>
    <property type="molecule type" value="Genomic_DNA"/>
</dbReference>
<evidence type="ECO:0000259" key="6">
    <source>
        <dbReference type="Pfam" id="PF13249"/>
    </source>
</evidence>
<sequence>MPGFAPRFVQPVVESPLPPAFRPARPAPATAAAVEAAIRKAQAYLLSKQYPEGYWWAELEANVTLTAEYVFLHKVLGTDGERTRQFEKIRTYLRRQQREHGGWELYYGDGGELSTSIEAYFALKLLGDSPDLPHMARARQFILARGGITKARVFTKIHLALFGAFPWEGCPTLPPWIMLLPDWFPFTIYELASWARSSTVPLLLVSDRKPVVRVPGGDADELYAEGRAQADLSLPNPAGPLSLGGVFIGFDRMLKLMERFDLSPRRAEALARAEQWTLDHQDDSGDWGGIIPAMLNSLLGLHCRGYAPTHPAMQKGIAAVERFCIETEDEFHTQPCVSPVWDTGLTILALLDSGLPNDHPALVRAGEWLLSKQIFRDGDWRFKNRTGPAGGWAFEFWNDFFPDVDDTAVVTMALHRLKLPDEAEKQRRLKLAIEWTLSMQSKNGGWGAFDVDNTLEILNDIPYGDLKAMIDPPTADLTGHILEMLGVTGYAAPREKVERAIAFIKSKQEPEGCWWGRWGVNYIYGTHMVICGLVALGLDPREAFIMRGTQWLNSCQNEDGGWGETCASYGDRTLMGVGKSTPSQTAWALLGLVAGGEGKSDCARRGIEYLVTHQNDDGSWTEAEFTGTGFPNHFYMNYHFYRNYFPLMALGRYRAFARA</sequence>
<gene>
    <name evidence="7" type="primary">shc</name>
    <name evidence="7" type="ORF">J8C05_13885</name>
</gene>
<keyword evidence="3" id="KW-0677">Repeat</keyword>